<reference evidence="2" key="3">
    <citation type="submission" date="2023-03" db="EMBL/GenBank/DDBJ databases">
        <title>Draft genome sequence of a Mycolicibacterium mageritense strain H4_3_1 isolated from a hybrid biological-inorganic system reactor.</title>
        <authorList>
            <person name="Feng X."/>
            <person name="Kazama D."/>
            <person name="Sato K."/>
            <person name="Kobayashi H."/>
        </authorList>
    </citation>
    <scope>NUCLEOTIDE SEQUENCE</scope>
    <source>
        <strain evidence="2">H4_3_1</strain>
    </source>
</reference>
<dbReference type="EMBL" id="AP022567">
    <property type="protein sequence ID" value="BBX35903.1"/>
    <property type="molecule type" value="Genomic_DNA"/>
</dbReference>
<name>A0AAI8TYD5_MYCME</name>
<sequence length="122" mass="13218">MTPAHHWRERLRQGLLSARKLRDTARIAALRSALSAIDNAETPAAVHLATLPDGPIAGAACGLGSTEVDRRVLTDAEIRDLIQTEIDERLQAADEYIVNGYHGRASDLRSQAAVLAQALRDV</sequence>
<evidence type="ECO:0000313" key="4">
    <source>
        <dbReference type="Proteomes" id="UP001241092"/>
    </source>
</evidence>
<accession>A0AAI8TYD5</accession>
<organism evidence="2 4">
    <name type="scientific">Mycolicibacterium mageritense</name>
    <name type="common">Mycobacterium mageritense</name>
    <dbReference type="NCBI Taxonomy" id="53462"/>
    <lineage>
        <taxon>Bacteria</taxon>
        <taxon>Bacillati</taxon>
        <taxon>Actinomycetota</taxon>
        <taxon>Actinomycetes</taxon>
        <taxon>Mycobacteriales</taxon>
        <taxon>Mycobacteriaceae</taxon>
        <taxon>Mycolicibacterium</taxon>
    </lineage>
</organism>
<dbReference type="Proteomes" id="UP001241092">
    <property type="component" value="Chromosome"/>
</dbReference>
<protein>
    <recommendedName>
        <fullName evidence="5">Glutamyl-tRNA amidotransferase</fullName>
    </recommendedName>
</protein>
<reference evidence="1 3" key="1">
    <citation type="journal article" date="2019" name="Emerg. Microbes Infect.">
        <title>Comprehensive subspecies identification of 175 nontuberculous mycobacteria species based on 7547 genomic profiles.</title>
        <authorList>
            <person name="Matsumoto Y."/>
            <person name="Kinjo T."/>
            <person name="Motooka D."/>
            <person name="Nabeya D."/>
            <person name="Jung N."/>
            <person name="Uechi K."/>
            <person name="Horii T."/>
            <person name="Iida T."/>
            <person name="Fujita J."/>
            <person name="Nakamura S."/>
        </authorList>
    </citation>
    <scope>NUCLEOTIDE SEQUENCE [LARGE SCALE GENOMIC DNA]</scope>
    <source>
        <strain evidence="1 3">JCM 12375</strain>
    </source>
</reference>
<evidence type="ECO:0000313" key="1">
    <source>
        <dbReference type="EMBL" id="BBX35903.1"/>
    </source>
</evidence>
<evidence type="ECO:0008006" key="5">
    <source>
        <dbReference type="Google" id="ProtNLM"/>
    </source>
</evidence>
<keyword evidence="3" id="KW-1185">Reference proteome</keyword>
<dbReference type="RefSeq" id="WP_036427826.1">
    <property type="nucleotide sequence ID" value="NZ_AP022567.1"/>
</dbReference>
<dbReference type="AlphaFoldDB" id="A0AAI8TYD5"/>
<dbReference type="Proteomes" id="UP000465622">
    <property type="component" value="Chromosome"/>
</dbReference>
<dbReference type="InterPro" id="IPR042184">
    <property type="entry name" value="YqeY/Aim41_N"/>
</dbReference>
<dbReference type="EMBL" id="AP027452">
    <property type="protein sequence ID" value="BDY30787.1"/>
    <property type="molecule type" value="Genomic_DNA"/>
</dbReference>
<proteinExistence type="predicted"/>
<gene>
    <name evidence="2" type="ORF">hbim_04733</name>
    <name evidence="1" type="ORF">MMAGJ_51850</name>
</gene>
<evidence type="ECO:0000313" key="3">
    <source>
        <dbReference type="Proteomes" id="UP000465622"/>
    </source>
</evidence>
<dbReference type="Gene3D" id="1.10.1510.10">
    <property type="entry name" value="Uncharacterised protein YqeY/AIM41 PF09424, N-terminal domain"/>
    <property type="match status" value="1"/>
</dbReference>
<reference evidence="1" key="2">
    <citation type="submission" date="2020-02" db="EMBL/GenBank/DDBJ databases">
        <authorList>
            <person name="Matsumoto Y."/>
            <person name="Motooka D."/>
            <person name="Nakamura S."/>
        </authorList>
    </citation>
    <scope>NUCLEOTIDE SEQUENCE</scope>
    <source>
        <strain evidence="1">JCM 12375</strain>
    </source>
</reference>
<evidence type="ECO:0000313" key="2">
    <source>
        <dbReference type="EMBL" id="BDY30787.1"/>
    </source>
</evidence>